<evidence type="ECO:0000313" key="2">
    <source>
        <dbReference type="Proteomes" id="UP000009017"/>
    </source>
</evidence>
<dbReference type="HOGENOM" id="CLU_3180614_0_0_5"/>
<dbReference type="Proteomes" id="UP000009017">
    <property type="component" value="Unassembled WGS sequence"/>
</dbReference>
<dbReference type="AlphaFoldDB" id="J0QRR3"/>
<gene>
    <name evidence="1" type="ORF">ME3_01068</name>
</gene>
<reference evidence="1 2" key="1">
    <citation type="submission" date="2012-03" db="EMBL/GenBank/DDBJ databases">
        <title>The Genome Sequence of Bartonella melophagi K-2C.</title>
        <authorList>
            <consortium name="The Broad Institute Genome Sequencing Platform"/>
            <consortium name="The Broad Institute Genome Sequencing Center for Infectious Disease"/>
            <person name="Feldgarden M."/>
            <person name="Kirby J."/>
            <person name="Kosoy M."/>
            <person name="Birtles R."/>
            <person name="Probert W.S."/>
            <person name="Chiaraviglio L."/>
            <person name="Young S.K."/>
            <person name="Zeng Q."/>
            <person name="Gargeya S."/>
            <person name="Fitzgerald M."/>
            <person name="Haas B."/>
            <person name="Abouelleil A."/>
            <person name="Alvarado L."/>
            <person name="Arachchi H.M."/>
            <person name="Berlin A."/>
            <person name="Chapman S.B."/>
            <person name="Gearin G."/>
            <person name="Goldberg J."/>
            <person name="Griggs A."/>
            <person name="Gujja S."/>
            <person name="Hansen M."/>
            <person name="Heiman D."/>
            <person name="Howarth C."/>
            <person name="Larimer J."/>
            <person name="Lui A."/>
            <person name="MacDonald P.J.P."/>
            <person name="McCowen C."/>
            <person name="Montmayeur A."/>
            <person name="Murphy C."/>
            <person name="Neiman D."/>
            <person name="Pearson M."/>
            <person name="Priest M."/>
            <person name="Roberts A."/>
            <person name="Saif S."/>
            <person name="Shea T."/>
            <person name="Sisk P."/>
            <person name="Stolte C."/>
            <person name="Sykes S."/>
            <person name="Wortman J."/>
            <person name="Nusbaum C."/>
            <person name="Birren B."/>
        </authorList>
    </citation>
    <scope>NUCLEOTIDE SEQUENCE [LARGE SCALE GENOMIC DNA]</scope>
    <source>
        <strain evidence="1 2">K-2C</strain>
    </source>
</reference>
<name>J0QRR3_9HYPH</name>
<protein>
    <submittedName>
        <fullName evidence="1">Uncharacterized protein</fullName>
    </submittedName>
</protein>
<comment type="caution">
    <text evidence="1">The sequence shown here is derived from an EMBL/GenBank/DDBJ whole genome shotgun (WGS) entry which is preliminary data.</text>
</comment>
<evidence type="ECO:0000313" key="1">
    <source>
        <dbReference type="EMBL" id="EJF88516.1"/>
    </source>
</evidence>
<accession>J0QRR3</accession>
<keyword evidence="2" id="KW-1185">Reference proteome</keyword>
<dbReference type="EMBL" id="AIMA01000020">
    <property type="protein sequence ID" value="EJF88516.1"/>
    <property type="molecule type" value="Genomic_DNA"/>
</dbReference>
<proteinExistence type="predicted"/>
<sequence>MEVINGMKKVGEGFEKEASVSLASFLSDFSLVNEDTEVLLFRDENE</sequence>
<dbReference type="RefSeq" id="WP_007477792.1">
    <property type="nucleotide sequence ID" value="NZ_JH725084.1"/>
</dbReference>
<dbReference type="PATRIC" id="fig|1094557.3.peg.1113"/>
<organism evidence="1 2">
    <name type="scientific">Bartonella melophagi K-2C</name>
    <dbReference type="NCBI Taxonomy" id="1094557"/>
    <lineage>
        <taxon>Bacteria</taxon>
        <taxon>Pseudomonadati</taxon>
        <taxon>Pseudomonadota</taxon>
        <taxon>Alphaproteobacteria</taxon>
        <taxon>Hyphomicrobiales</taxon>
        <taxon>Bartonellaceae</taxon>
        <taxon>Bartonella</taxon>
    </lineage>
</organism>